<comment type="caution">
    <text evidence="3">The sequence shown here is derived from an EMBL/GenBank/DDBJ whole genome shotgun (WGS) entry which is preliminary data.</text>
</comment>
<dbReference type="Gene3D" id="3.30.70.360">
    <property type="match status" value="1"/>
</dbReference>
<evidence type="ECO:0000313" key="3">
    <source>
        <dbReference type="EMBL" id="PRX55200.1"/>
    </source>
</evidence>
<dbReference type="Pfam" id="PF01546">
    <property type="entry name" value="Peptidase_M20"/>
    <property type="match status" value="1"/>
</dbReference>
<proteinExistence type="predicted"/>
<dbReference type="InterPro" id="IPR052030">
    <property type="entry name" value="Peptidase_M20/M20A_hydrolases"/>
</dbReference>
<dbReference type="SUPFAM" id="SSF53187">
    <property type="entry name" value="Zn-dependent exopeptidases"/>
    <property type="match status" value="1"/>
</dbReference>
<organism evidence="3 4">
    <name type="scientific">Flagellimonas meridianipacifica</name>
    <dbReference type="NCBI Taxonomy" id="1080225"/>
    <lineage>
        <taxon>Bacteria</taxon>
        <taxon>Pseudomonadati</taxon>
        <taxon>Bacteroidota</taxon>
        <taxon>Flavobacteriia</taxon>
        <taxon>Flavobacteriales</taxon>
        <taxon>Flavobacteriaceae</taxon>
        <taxon>Flagellimonas</taxon>
    </lineage>
</organism>
<dbReference type="InterPro" id="IPR002933">
    <property type="entry name" value="Peptidase_M20"/>
</dbReference>
<dbReference type="PANTHER" id="PTHR30575">
    <property type="entry name" value="PEPTIDASE M20"/>
    <property type="match status" value="1"/>
</dbReference>
<dbReference type="PANTHER" id="PTHR30575:SF0">
    <property type="entry name" value="XAA-ARG DIPEPTIDASE"/>
    <property type="match status" value="1"/>
</dbReference>
<dbReference type="NCBIfam" id="TIGR01891">
    <property type="entry name" value="amidohydrolases"/>
    <property type="match status" value="1"/>
</dbReference>
<accession>A0A2T0MCK1</accession>
<evidence type="ECO:0000256" key="1">
    <source>
        <dbReference type="ARBA" id="ARBA00022801"/>
    </source>
</evidence>
<dbReference type="InterPro" id="IPR017439">
    <property type="entry name" value="Amidohydrolase"/>
</dbReference>
<dbReference type="Proteomes" id="UP000237640">
    <property type="component" value="Unassembled WGS sequence"/>
</dbReference>
<protein>
    <submittedName>
        <fullName evidence="3">Aminobenzoyl-glutamate utilization protein B</fullName>
    </submittedName>
</protein>
<dbReference type="GO" id="GO:0071713">
    <property type="term" value="F:para-aminobenzoyl-glutamate hydrolase activity"/>
    <property type="evidence" value="ECO:0007669"/>
    <property type="project" value="TreeGrafter"/>
</dbReference>
<sequence length="488" mass="52682">MVTCFIANFNSLSMKKFTLLAVGVLTLTAVQAQKLSSTKKAVIASVEAHKENLIKISDSIWSYAETAFNESKSAEVLAAYAEKNGLKVTRGVADIPTAFTATYGSGKPVISVLGEFDALPGLSQKTEPTKNPITVGAPGHGCGHNLFGAASLGAAIAIKEQIEAGKLKGTVKFLGTPAEEKFFAKVWMVEAGLWDDVDVNISWHPGANTEASVQTGLSLIDFIVEFYGQAAHASSDPWNGRSASDALELYTTGINYYREHIKPTSRIHYHIQDGGQVVNVVPDYSKIWVRVRDPKRKVMLPTYEQVKKMAEGAAIMANVDYKISLVSGIYETLVNRAGGEIMQKNLELLGPISYTEEEVLFGKGIQKATGKEEVGMDSSIEPLRETEKNPGGGSTDVGDVSWNVPNINLRVTTAPKGTPWHSWAVVACGGMSIGHKGMVYASKAMAMTMADLFENPKLVAKVKEEFKTRKGDEKYEAMIDGPPPIGSN</sequence>
<dbReference type="InterPro" id="IPR017145">
    <property type="entry name" value="Aminobenzoyl-glu_utiliz_pB"/>
</dbReference>
<dbReference type="GO" id="GO:0016805">
    <property type="term" value="F:dipeptidase activity"/>
    <property type="evidence" value="ECO:0007669"/>
    <property type="project" value="TreeGrafter"/>
</dbReference>
<keyword evidence="1" id="KW-0378">Hydrolase</keyword>
<feature type="region of interest" description="Disordered" evidence="2">
    <location>
        <begin position="372"/>
        <end position="399"/>
    </location>
</feature>
<dbReference type="Gene3D" id="3.40.630.10">
    <property type="entry name" value="Zn peptidases"/>
    <property type="match status" value="1"/>
</dbReference>
<dbReference type="GO" id="GO:0046657">
    <property type="term" value="P:folic acid catabolic process"/>
    <property type="evidence" value="ECO:0007669"/>
    <property type="project" value="TreeGrafter"/>
</dbReference>
<evidence type="ECO:0000313" key="4">
    <source>
        <dbReference type="Proteomes" id="UP000237640"/>
    </source>
</evidence>
<reference evidence="3 4" key="1">
    <citation type="submission" date="2018-03" db="EMBL/GenBank/DDBJ databases">
        <title>Genomic Encyclopedia of Archaeal and Bacterial Type Strains, Phase II (KMG-II): from individual species to whole genera.</title>
        <authorList>
            <person name="Goeker M."/>
        </authorList>
    </citation>
    <scope>NUCLEOTIDE SEQUENCE [LARGE SCALE GENOMIC DNA]</scope>
    <source>
        <strain evidence="3 4">DSM 25027</strain>
    </source>
</reference>
<dbReference type="InterPro" id="IPR036264">
    <property type="entry name" value="Bact_exopeptidase_dim_dom"/>
</dbReference>
<dbReference type="PIRSF" id="PIRSF037227">
    <property type="entry name" value="Aminobenzoyl-glu_utiliz_pB"/>
    <property type="match status" value="1"/>
</dbReference>
<keyword evidence="4" id="KW-1185">Reference proteome</keyword>
<dbReference type="EMBL" id="PVYX01000002">
    <property type="protein sequence ID" value="PRX55200.1"/>
    <property type="molecule type" value="Genomic_DNA"/>
</dbReference>
<dbReference type="AlphaFoldDB" id="A0A2T0MCK1"/>
<name>A0A2T0MCK1_9FLAO</name>
<evidence type="ECO:0000256" key="2">
    <source>
        <dbReference type="SAM" id="MobiDB-lite"/>
    </source>
</evidence>
<dbReference type="GO" id="GO:0005737">
    <property type="term" value="C:cytoplasm"/>
    <property type="evidence" value="ECO:0007669"/>
    <property type="project" value="TreeGrafter"/>
</dbReference>
<gene>
    <name evidence="3" type="ORF">CLV81_3608</name>
</gene>
<dbReference type="SUPFAM" id="SSF55031">
    <property type="entry name" value="Bacterial exopeptidase dimerisation domain"/>
    <property type="match status" value="1"/>
</dbReference>